<feature type="domain" description="Transcription regulator PadR N-terminal" evidence="1">
    <location>
        <begin position="5"/>
        <end position="76"/>
    </location>
</feature>
<reference evidence="3 4" key="1">
    <citation type="submission" date="2017-02" db="EMBL/GenBank/DDBJ databases">
        <authorList>
            <person name="Peterson S.W."/>
        </authorList>
    </citation>
    <scope>NUCLEOTIDE SEQUENCE [LARGE SCALE GENOMIC DNA]</scope>
    <source>
        <strain evidence="3 4">LMG 22410</strain>
    </source>
</reference>
<dbReference type="Pfam" id="PF03551">
    <property type="entry name" value="PadR"/>
    <property type="match status" value="1"/>
</dbReference>
<proteinExistence type="predicted"/>
<dbReference type="AlphaFoldDB" id="A0A1R4G6T2"/>
<dbReference type="RefSeq" id="WP_086992295.1">
    <property type="nucleotide sequence ID" value="NZ_FUHU01000038.1"/>
</dbReference>
<protein>
    <submittedName>
        <fullName evidence="3">Transcriptional regulator, PadR family</fullName>
    </submittedName>
</protein>
<dbReference type="EMBL" id="FUHU01000038">
    <property type="protein sequence ID" value="SJM63898.1"/>
    <property type="molecule type" value="Genomic_DNA"/>
</dbReference>
<evidence type="ECO:0000313" key="4">
    <source>
        <dbReference type="Proteomes" id="UP000195787"/>
    </source>
</evidence>
<organism evidence="3 4">
    <name type="scientific">Agrococcus casei LMG 22410</name>
    <dbReference type="NCBI Taxonomy" id="1255656"/>
    <lineage>
        <taxon>Bacteria</taxon>
        <taxon>Bacillati</taxon>
        <taxon>Actinomycetota</taxon>
        <taxon>Actinomycetes</taxon>
        <taxon>Micrococcales</taxon>
        <taxon>Microbacteriaceae</taxon>
        <taxon>Agrococcus</taxon>
    </lineage>
</organism>
<dbReference type="Proteomes" id="UP000195787">
    <property type="component" value="Unassembled WGS sequence"/>
</dbReference>
<sequence>MANVILGLLMLWPQSLYELTKSFEAGISLFYSASTGSIKRALDRLSSAGFVELGEESGPRGKKLYSITDAGRGEFRRWMLSEVDGSDVETAVLSRVYFLGLLEPQARAEVGSRIRRRISADLAQLQAFESQVGGTAIPEGYEAVAEYQFATLRYGVAAHNTALEWAESQLP</sequence>
<dbReference type="InterPro" id="IPR018309">
    <property type="entry name" value="Tscrpt_reg_PadR_C"/>
</dbReference>
<name>A0A1R4G6T2_9MICO</name>
<dbReference type="OrthoDB" id="3186544at2"/>
<dbReference type="PANTHER" id="PTHR43252:SF2">
    <property type="entry name" value="TRANSCRIPTION REGULATOR, PADR-LIKE FAMILY"/>
    <property type="match status" value="1"/>
</dbReference>
<evidence type="ECO:0000313" key="3">
    <source>
        <dbReference type="EMBL" id="SJM63898.1"/>
    </source>
</evidence>
<dbReference type="InterPro" id="IPR036388">
    <property type="entry name" value="WH-like_DNA-bd_sf"/>
</dbReference>
<dbReference type="Gene3D" id="1.10.10.10">
    <property type="entry name" value="Winged helix-like DNA-binding domain superfamily/Winged helix DNA-binding domain"/>
    <property type="match status" value="1"/>
</dbReference>
<dbReference type="GeneID" id="303173443"/>
<dbReference type="PANTHER" id="PTHR43252">
    <property type="entry name" value="TRANSCRIPTIONAL REGULATOR YQJI"/>
    <property type="match status" value="1"/>
</dbReference>
<feature type="domain" description="Transcription regulator PadR C-terminal" evidence="2">
    <location>
        <begin position="93"/>
        <end position="168"/>
    </location>
</feature>
<dbReference type="SUPFAM" id="SSF46785">
    <property type="entry name" value="Winged helix' DNA-binding domain"/>
    <property type="match status" value="1"/>
</dbReference>
<evidence type="ECO:0000259" key="1">
    <source>
        <dbReference type="Pfam" id="PF03551"/>
    </source>
</evidence>
<gene>
    <name evidence="3" type="ORF">CZ674_09460</name>
</gene>
<dbReference type="InterPro" id="IPR005149">
    <property type="entry name" value="Tscrpt_reg_PadR_N"/>
</dbReference>
<dbReference type="InterPro" id="IPR036390">
    <property type="entry name" value="WH_DNA-bd_sf"/>
</dbReference>
<dbReference type="Pfam" id="PF10400">
    <property type="entry name" value="Vir_act_alpha_C"/>
    <property type="match status" value="1"/>
</dbReference>
<accession>A0A1R4G6T2</accession>
<evidence type="ECO:0000259" key="2">
    <source>
        <dbReference type="Pfam" id="PF10400"/>
    </source>
</evidence>
<keyword evidence="4" id="KW-1185">Reference proteome</keyword>